<dbReference type="RefSeq" id="WP_036054399.1">
    <property type="nucleotide sequence ID" value="NZ_KN150850.1"/>
</dbReference>
<dbReference type="Proteomes" id="UP000029590">
    <property type="component" value="Unassembled WGS sequence"/>
</dbReference>
<accession>A0AAW3F1I5</accession>
<organism evidence="1 2">
    <name type="scientific">Burkholderia gladioli</name>
    <name type="common">Pseudomonas marginata</name>
    <name type="synonym">Phytomonas marginata</name>
    <dbReference type="NCBI Taxonomy" id="28095"/>
    <lineage>
        <taxon>Bacteria</taxon>
        <taxon>Pseudomonadati</taxon>
        <taxon>Pseudomonadota</taxon>
        <taxon>Betaproteobacteria</taxon>
        <taxon>Burkholderiales</taxon>
        <taxon>Burkholderiaceae</taxon>
        <taxon>Burkholderia</taxon>
    </lineage>
</organism>
<evidence type="ECO:0000313" key="1">
    <source>
        <dbReference type="EMBL" id="KGC14752.1"/>
    </source>
</evidence>
<dbReference type="AlphaFoldDB" id="A0AAW3F1I5"/>
<sequence>MATTITPTIVTVNTTVTRAPTVSQLQQSGAIVSAGGTTLTAGTYQYCGTLSAVTSILATPLALSGLVWSNGVVTATTSAALSLSTGQTFTTTIAGATPAGYNGTFTATVTGTSTFTYALATNPGSETVPGTYLPSNAGFVNNAATTFFAQGTSVGVYVLELGSVTTAAAGITALQTWITANSNPQVFYAYLLPASWDAASSVALNTMTANYESPSGQTYFFITTTVSNLPNYASNKAVYAQVPSPTKASTEHQLAADFYQWLVNNPGSANPLAPMSFRFVFGVTPWSSVNNQTNINTTLTNFGNLISTGAEGGISTACIFKGTTMDGEQAAWWYGVDWFRIQVKQALANAIINGSNSNPPLLYNQAGINTLQAIAQNVGNSAVVFGCALSVVVNAVPFATYTQQNPNDYNNGIYNGLSATLVGQNAFLSITFNLDAVQFA</sequence>
<dbReference type="EMBL" id="JPGG01000016">
    <property type="protein sequence ID" value="KGC14752.1"/>
    <property type="molecule type" value="Genomic_DNA"/>
</dbReference>
<comment type="caution">
    <text evidence="1">The sequence shown here is derived from an EMBL/GenBank/DDBJ whole genome shotgun (WGS) entry which is preliminary data.</text>
</comment>
<gene>
    <name evidence="1" type="ORF">DM48_373</name>
</gene>
<reference evidence="1 2" key="1">
    <citation type="submission" date="2014-04" db="EMBL/GenBank/DDBJ databases">
        <authorList>
            <person name="Bishop-Lilly K.A."/>
            <person name="Broomall S.M."/>
            <person name="Chain P.S."/>
            <person name="Chertkov O."/>
            <person name="Coyne S.R."/>
            <person name="Daligault H.E."/>
            <person name="Davenport K.W."/>
            <person name="Erkkila T."/>
            <person name="Frey K.G."/>
            <person name="Gibbons H.S."/>
            <person name="Gu W."/>
            <person name="Jaissle J."/>
            <person name="Johnson S.L."/>
            <person name="Koroleva G.I."/>
            <person name="Ladner J.T."/>
            <person name="Lo C.-C."/>
            <person name="Minogue T.D."/>
            <person name="Munk C."/>
            <person name="Palacios G.F."/>
            <person name="Redden C.L."/>
            <person name="Rosenzweig C.N."/>
            <person name="Scholz M.B."/>
            <person name="Teshima H."/>
            <person name="Xu Y."/>
        </authorList>
    </citation>
    <scope>NUCLEOTIDE SEQUENCE [LARGE SCALE GENOMIC DNA]</scope>
    <source>
        <strain evidence="2">gladioli</strain>
    </source>
</reference>
<evidence type="ECO:0000313" key="2">
    <source>
        <dbReference type="Proteomes" id="UP000029590"/>
    </source>
</evidence>
<proteinExistence type="predicted"/>
<name>A0AAW3F1I5_BURGA</name>
<protein>
    <submittedName>
        <fullName evidence="1">Uncharacterized protein</fullName>
    </submittedName>
</protein>